<reference evidence="2 3" key="2">
    <citation type="journal article" date="2011" name="Stand. Genomic Sci.">
        <title>Complete genome sequence of Tolumonas auensis type strain (TA 4).</title>
        <authorList>
            <person name="Chertkov O."/>
            <person name="Copeland A."/>
            <person name="Lucas S."/>
            <person name="Lapidus A."/>
            <person name="Berry K.W."/>
            <person name="Detter J.C."/>
            <person name="Del Rio T.G."/>
            <person name="Hammon N."/>
            <person name="Dalin E."/>
            <person name="Tice H."/>
            <person name="Pitluck S."/>
            <person name="Richardson P."/>
            <person name="Bruce D."/>
            <person name="Goodwin L."/>
            <person name="Han C."/>
            <person name="Tapia R."/>
            <person name="Saunders E."/>
            <person name="Schmutz J."/>
            <person name="Brettin T."/>
            <person name="Larimer F."/>
            <person name="Land M."/>
            <person name="Hauser L."/>
            <person name="Spring S."/>
            <person name="Rohde M."/>
            <person name="Kyrpides N.C."/>
            <person name="Ivanova N."/>
            <person name="Goker M."/>
            <person name="Beller H.R."/>
            <person name="Klenk H.P."/>
            <person name="Woyke T."/>
        </authorList>
    </citation>
    <scope>NUCLEOTIDE SEQUENCE [LARGE SCALE GENOMIC DNA]</scope>
    <source>
        <strain evidence="3">DSM 9187 / TA4</strain>
    </source>
</reference>
<evidence type="ECO:0000259" key="1">
    <source>
        <dbReference type="Pfam" id="PF12706"/>
    </source>
</evidence>
<dbReference type="eggNOG" id="COG2220">
    <property type="taxonomic scope" value="Bacteria"/>
</dbReference>
<proteinExistence type="predicted"/>
<dbReference type="GO" id="GO:0005737">
    <property type="term" value="C:cytoplasm"/>
    <property type="evidence" value="ECO:0007669"/>
    <property type="project" value="TreeGrafter"/>
</dbReference>
<dbReference type="RefSeq" id="WP_015880068.1">
    <property type="nucleotide sequence ID" value="NC_012691.1"/>
</dbReference>
<dbReference type="SUPFAM" id="SSF56281">
    <property type="entry name" value="Metallo-hydrolase/oxidoreductase"/>
    <property type="match status" value="1"/>
</dbReference>
<organism evidence="2 3">
    <name type="scientific">Tolumonas auensis (strain DSM 9187 / NBRC 110442 / TA 4)</name>
    <dbReference type="NCBI Taxonomy" id="595494"/>
    <lineage>
        <taxon>Bacteria</taxon>
        <taxon>Pseudomonadati</taxon>
        <taxon>Pseudomonadota</taxon>
        <taxon>Gammaproteobacteria</taxon>
        <taxon>Aeromonadales</taxon>
        <taxon>Aeromonadaceae</taxon>
        <taxon>Tolumonas</taxon>
    </lineage>
</organism>
<accession>C4LD88</accession>
<dbReference type="Proteomes" id="UP000009073">
    <property type="component" value="Chromosome"/>
</dbReference>
<dbReference type="HOGENOM" id="CLU_020884_0_2_6"/>
<dbReference type="Pfam" id="PF12706">
    <property type="entry name" value="Lactamase_B_2"/>
    <property type="match status" value="1"/>
</dbReference>
<dbReference type="KEGG" id="tau:Tola_3030"/>
<reference evidence="3" key="1">
    <citation type="submission" date="2009-05" db="EMBL/GenBank/DDBJ databases">
        <title>Complete sequence of Tolumonas auensis DSM 9187.</title>
        <authorList>
            <consortium name="US DOE Joint Genome Institute"/>
            <person name="Lucas S."/>
            <person name="Copeland A."/>
            <person name="Lapidus A."/>
            <person name="Glavina del Rio T."/>
            <person name="Tice H."/>
            <person name="Bruce D."/>
            <person name="Goodwin L."/>
            <person name="Pitluck S."/>
            <person name="Chertkov O."/>
            <person name="Brettin T."/>
            <person name="Detter J.C."/>
            <person name="Han C."/>
            <person name="Larimer F."/>
            <person name="Land M."/>
            <person name="Hauser L."/>
            <person name="Kyrpides N."/>
            <person name="Mikhailova N."/>
            <person name="Spring S."/>
            <person name="Beller H."/>
        </authorList>
    </citation>
    <scope>NUCLEOTIDE SEQUENCE [LARGE SCALE GENOMIC DNA]</scope>
    <source>
        <strain evidence="3">DSM 9187 / TA4</strain>
    </source>
</reference>
<dbReference type="InterPro" id="IPR036866">
    <property type="entry name" value="RibonucZ/Hydroxyglut_hydro"/>
</dbReference>
<dbReference type="PANTHER" id="PTHR15032:SF4">
    <property type="entry name" value="N-ACYL-PHOSPHATIDYLETHANOLAMINE-HYDROLYZING PHOSPHOLIPASE D"/>
    <property type="match status" value="1"/>
</dbReference>
<name>C4LD88_TOLAT</name>
<evidence type="ECO:0000313" key="2">
    <source>
        <dbReference type="EMBL" id="ACQ94619.1"/>
    </source>
</evidence>
<feature type="domain" description="Metallo-beta-lactamase" evidence="1">
    <location>
        <begin position="108"/>
        <end position="300"/>
    </location>
</feature>
<keyword evidence="3" id="KW-1185">Reference proteome</keyword>
<dbReference type="InterPro" id="IPR001279">
    <property type="entry name" value="Metallo-B-lactamas"/>
</dbReference>
<dbReference type="EMBL" id="CP001616">
    <property type="protein sequence ID" value="ACQ94619.1"/>
    <property type="molecule type" value="Genomic_DNA"/>
</dbReference>
<dbReference type="Gene3D" id="3.60.15.10">
    <property type="entry name" value="Ribonuclease Z/Hydroxyacylglutathione hydrolase-like"/>
    <property type="match status" value="1"/>
</dbReference>
<gene>
    <name evidence="2" type="ordered locus">Tola_3030</name>
</gene>
<dbReference type="AlphaFoldDB" id="C4LD88"/>
<protein>
    <recommendedName>
        <fullName evidence="1">Metallo-beta-lactamase domain-containing protein</fullName>
    </recommendedName>
</protein>
<sequence length="367" mass="41209">MAHSSETVAELPAITADPASQLVSSSGSLFRKKRFYNHHTPQAMTVPGLFRLLGRYLFARPAVPAPIGPVPVPVHALTASQLLVPSVDTLYRLGHSTLLLKLNGEFWLTDPVFAKRASPLQWIGPKRFHEPPLMPEQLPALKGIIISHNHYDHLDEMSIKALASRCEQFYVPQGVGRKLQQWGVAAENITEFDWWQSVQVGGTQLVATPARHFSGRGLFDTDRSLWCSWVIRSPALSVFFSGDTGYFDGFKQIGEAYGPFDITCIETGAYDRDWPDVHMLPEQSLQAHLDLNGCYMLPIHNGTFDLALHDWFEPFERITALAAAQQVPLLMPQIGEPVQLSVPQYWYPWWRQHESELVGIIEAMGTD</sequence>
<dbReference type="PANTHER" id="PTHR15032">
    <property type="entry name" value="N-ACYL-PHOSPHATIDYLETHANOLAMINE-HYDROLYZING PHOSPHOLIPASE D"/>
    <property type="match status" value="1"/>
</dbReference>
<evidence type="ECO:0000313" key="3">
    <source>
        <dbReference type="Proteomes" id="UP000009073"/>
    </source>
</evidence>